<dbReference type="Proteomes" id="UP000001396">
    <property type="component" value="Unassembled WGS sequence"/>
</dbReference>
<comment type="caution">
    <text evidence="1">The sequence shown here is derived from an EMBL/GenBank/DDBJ whole genome shotgun (WGS) entry which is preliminary data.</text>
</comment>
<dbReference type="Gene3D" id="2.60.120.10">
    <property type="entry name" value="Jelly Rolls"/>
    <property type="match status" value="1"/>
</dbReference>
<dbReference type="OMA" id="YWISVDR"/>
<keyword evidence="2" id="KW-1185">Reference proteome</keyword>
<dbReference type="AlphaFoldDB" id="D3BPI3"/>
<sequence length="450" mass="50544">MTITSVKKNSYFRIAADDALFKDCFTKSPLAQNIAQKAGAMVAAVNTTLHGVASGSGATVFPEHYLNQECYVKSQGAIRFKIVNPTGTFRIFFNSKKEDSKGAYSIYVLEVSASAATFLNYNNNNASSILATTLDSRALLETDNTVNYWFSLDKKNKVLKYGKGEATEQLTLLAYKFPPNIAFLQDLAYIGTSLEQSFISKVKFYELPVTFQLPPYVINNDVITLDDIEAGHITAIGNLPKECQQLYSVVAGNSVVLPDAVTIAIRKSLDNKGALYKKCVEKAQEHHSKLEETYLRVTLGMDSGYSPGIPFVLELWPKGHNSPIHQHSDAFAIIKVLHGTIHCNYYSDLNPKIHVPYLETDFSEKQVTYLTPYLYQTHMLKNISQDFCATIQCYRYSSDDRIHYEYFDFLNDQNKIDKFTPNTDYTYAGLKKVLQDEGLLAKKVKKQVSA</sequence>
<name>D3BPI3_HETP5</name>
<proteinExistence type="predicted"/>
<accession>D3BPI3</accession>
<dbReference type="InterPro" id="IPR011051">
    <property type="entry name" value="RmlC_Cupin_sf"/>
</dbReference>
<dbReference type="InParanoid" id="D3BPI3"/>
<organism evidence="1 2">
    <name type="scientific">Heterostelium pallidum (strain ATCC 26659 / Pp 5 / PN500)</name>
    <name type="common">Cellular slime mold</name>
    <name type="synonym">Polysphondylium pallidum</name>
    <dbReference type="NCBI Taxonomy" id="670386"/>
    <lineage>
        <taxon>Eukaryota</taxon>
        <taxon>Amoebozoa</taxon>
        <taxon>Evosea</taxon>
        <taxon>Eumycetozoa</taxon>
        <taxon>Dictyostelia</taxon>
        <taxon>Acytosteliales</taxon>
        <taxon>Acytosteliaceae</taxon>
        <taxon>Heterostelium</taxon>
    </lineage>
</organism>
<evidence type="ECO:0000313" key="1">
    <source>
        <dbReference type="EMBL" id="EFA76701.1"/>
    </source>
</evidence>
<dbReference type="GeneID" id="31364927"/>
<protein>
    <recommendedName>
        <fullName evidence="3">Cysteine dioxygenase</fullName>
    </recommendedName>
</protein>
<reference evidence="1 2" key="1">
    <citation type="journal article" date="2011" name="Genome Res.">
        <title>Phylogeny-wide analysis of social amoeba genomes highlights ancient origins for complex intercellular communication.</title>
        <authorList>
            <person name="Heidel A.J."/>
            <person name="Lawal H.M."/>
            <person name="Felder M."/>
            <person name="Schilde C."/>
            <person name="Helps N.R."/>
            <person name="Tunggal B."/>
            <person name="Rivero F."/>
            <person name="John U."/>
            <person name="Schleicher M."/>
            <person name="Eichinger L."/>
            <person name="Platzer M."/>
            <person name="Noegel A.A."/>
            <person name="Schaap P."/>
            <person name="Gloeckner G."/>
        </authorList>
    </citation>
    <scope>NUCLEOTIDE SEQUENCE [LARGE SCALE GENOMIC DNA]</scope>
    <source>
        <strain evidence="2">ATCC 26659 / Pp 5 / PN500</strain>
    </source>
</reference>
<evidence type="ECO:0008006" key="3">
    <source>
        <dbReference type="Google" id="ProtNLM"/>
    </source>
</evidence>
<dbReference type="InterPro" id="IPR014710">
    <property type="entry name" value="RmlC-like_jellyroll"/>
</dbReference>
<evidence type="ECO:0000313" key="2">
    <source>
        <dbReference type="Proteomes" id="UP000001396"/>
    </source>
</evidence>
<gene>
    <name evidence="1" type="ORF">PPL_09452</name>
</gene>
<dbReference type="EMBL" id="ADBJ01000044">
    <property type="protein sequence ID" value="EFA76701.1"/>
    <property type="molecule type" value="Genomic_DNA"/>
</dbReference>
<dbReference type="RefSeq" id="XP_020428833.1">
    <property type="nucleotide sequence ID" value="XM_020580246.1"/>
</dbReference>
<dbReference type="SUPFAM" id="SSF51182">
    <property type="entry name" value="RmlC-like cupins"/>
    <property type="match status" value="1"/>
</dbReference>